<feature type="non-terminal residue" evidence="2">
    <location>
        <position position="225"/>
    </location>
</feature>
<sequence length="225" mass="25617">IYEYEDFDSAAGTSETKYGLELTDSWYKIRARIDRPLQRALSRSKIRIGYKLEICGAKIEGGRVGVPALDALSSNIYLKLSANSTRLANWDAKLGVGKFLPYALLRSLSQDGGFVYAIDVVVIRKYPLAFRETMDDGTFITRDAKGEEEARKEYEKKVNTIIQSSENKLEEINDEADLKEMCQKPLSLQEFREITSGEELYMLINNNSEAFEFSQNLSPKQIERL</sequence>
<dbReference type="SUPFAM" id="SSF50249">
    <property type="entry name" value="Nucleic acid-binding proteins"/>
    <property type="match status" value="2"/>
</dbReference>
<organism evidence="2 3">
    <name type="scientific">Acaulospora morrowiae</name>
    <dbReference type="NCBI Taxonomy" id="94023"/>
    <lineage>
        <taxon>Eukaryota</taxon>
        <taxon>Fungi</taxon>
        <taxon>Fungi incertae sedis</taxon>
        <taxon>Mucoromycota</taxon>
        <taxon>Glomeromycotina</taxon>
        <taxon>Glomeromycetes</taxon>
        <taxon>Diversisporales</taxon>
        <taxon>Acaulosporaceae</taxon>
        <taxon>Acaulospora</taxon>
    </lineage>
</organism>
<evidence type="ECO:0000313" key="2">
    <source>
        <dbReference type="EMBL" id="CAG8773001.1"/>
    </source>
</evidence>
<dbReference type="GO" id="GO:0006355">
    <property type="term" value="P:regulation of DNA-templated transcription"/>
    <property type="evidence" value="ECO:0007669"/>
    <property type="project" value="TreeGrafter"/>
</dbReference>
<dbReference type="GO" id="GO:0000724">
    <property type="term" value="P:double-strand break repair via homologous recombination"/>
    <property type="evidence" value="ECO:0007669"/>
    <property type="project" value="InterPro"/>
</dbReference>
<feature type="non-terminal residue" evidence="2">
    <location>
        <position position="1"/>
    </location>
</feature>
<dbReference type="EMBL" id="CAJVPV010047672">
    <property type="protein sequence ID" value="CAG8773001.1"/>
    <property type="molecule type" value="Genomic_DNA"/>
</dbReference>
<dbReference type="PANTHER" id="PTHR11289">
    <property type="entry name" value="BREAST CANCER TYPE 2 SUSCEPTIBILITY PROTEIN BRCA2"/>
    <property type="match status" value="1"/>
</dbReference>
<dbReference type="SUPFAM" id="SSF81878">
    <property type="entry name" value="BRCA2 tower domain"/>
    <property type="match status" value="1"/>
</dbReference>
<evidence type="ECO:0000313" key="3">
    <source>
        <dbReference type="Proteomes" id="UP000789342"/>
    </source>
</evidence>
<dbReference type="Pfam" id="PF09103">
    <property type="entry name" value="BRCA-2_OB1"/>
    <property type="match status" value="1"/>
</dbReference>
<dbReference type="InterPro" id="IPR015187">
    <property type="entry name" value="BRCA2_OB_1"/>
</dbReference>
<dbReference type="Proteomes" id="UP000789342">
    <property type="component" value="Unassembled WGS sequence"/>
</dbReference>
<dbReference type="OrthoDB" id="21095at2759"/>
<gene>
    <name evidence="2" type="ORF">AMORRO_LOCUS16716</name>
</gene>
<dbReference type="InterPro" id="IPR015525">
    <property type="entry name" value="BRCA2"/>
</dbReference>
<accession>A0A9N9JAJ8</accession>
<comment type="caution">
    <text evidence="2">The sequence shown here is derived from an EMBL/GenBank/DDBJ whole genome shotgun (WGS) entry which is preliminary data.</text>
</comment>
<feature type="domain" description="BRCA2 OB1" evidence="1">
    <location>
        <begin position="12"/>
        <end position="96"/>
    </location>
</feature>
<evidence type="ECO:0000259" key="1">
    <source>
        <dbReference type="Pfam" id="PF09103"/>
    </source>
</evidence>
<dbReference type="PANTHER" id="PTHR11289:SF0">
    <property type="entry name" value="BREAST CANCER TYPE 2 SUSCEPTIBILITY PROTEIN"/>
    <property type="match status" value="1"/>
</dbReference>
<dbReference type="Gene3D" id="2.40.50.140">
    <property type="entry name" value="Nucleic acid-binding proteins"/>
    <property type="match status" value="2"/>
</dbReference>
<proteinExistence type="predicted"/>
<dbReference type="InterPro" id="IPR012340">
    <property type="entry name" value="NA-bd_OB-fold"/>
</dbReference>
<protein>
    <submittedName>
        <fullName evidence="2">14238_t:CDS:1</fullName>
    </submittedName>
</protein>
<reference evidence="2" key="1">
    <citation type="submission" date="2021-06" db="EMBL/GenBank/DDBJ databases">
        <authorList>
            <person name="Kallberg Y."/>
            <person name="Tangrot J."/>
            <person name="Rosling A."/>
        </authorList>
    </citation>
    <scope>NUCLEOTIDE SEQUENCE</scope>
    <source>
        <strain evidence="2">CL551</strain>
    </source>
</reference>
<keyword evidence="3" id="KW-1185">Reference proteome</keyword>
<dbReference type="AlphaFoldDB" id="A0A9N9JAJ8"/>
<name>A0A9N9JAJ8_9GLOM</name>